<keyword evidence="12" id="KW-1185">Reference proteome</keyword>
<evidence type="ECO:0000256" key="2">
    <source>
        <dbReference type="ARBA" id="ARBA00022670"/>
    </source>
</evidence>
<comment type="similarity">
    <text evidence="8">Belongs to the peptidase S8 family.</text>
</comment>
<evidence type="ECO:0000259" key="10">
    <source>
        <dbReference type="PROSITE" id="PS51695"/>
    </source>
</evidence>
<evidence type="ECO:0000256" key="4">
    <source>
        <dbReference type="ARBA" id="ARBA00022801"/>
    </source>
</evidence>
<evidence type="ECO:0000256" key="8">
    <source>
        <dbReference type="PROSITE-ProRule" id="PRU01240"/>
    </source>
</evidence>
<keyword evidence="9" id="KW-0732">Signal</keyword>
<keyword evidence="4" id="KW-0378">Hydrolase</keyword>
<dbReference type="AlphaFoldDB" id="I3ZMW7"/>
<dbReference type="PROSITE" id="PS00138">
    <property type="entry name" value="SUBTILASE_SER"/>
    <property type="match status" value="1"/>
</dbReference>
<dbReference type="Gene3D" id="2.60.40.10">
    <property type="entry name" value="Immunoglobulins"/>
    <property type="match status" value="2"/>
</dbReference>
<dbReference type="InterPro" id="IPR050819">
    <property type="entry name" value="Tripeptidyl-peptidase_I"/>
</dbReference>
<evidence type="ECO:0000256" key="9">
    <source>
        <dbReference type="SAM" id="SignalP"/>
    </source>
</evidence>
<dbReference type="SUPFAM" id="SSF52743">
    <property type="entry name" value="Subtilisin-like"/>
    <property type="match status" value="1"/>
</dbReference>
<keyword evidence="7" id="KW-0865">Zymogen</keyword>
<dbReference type="SUPFAM" id="SSF54897">
    <property type="entry name" value="Protease propeptides/inhibitors"/>
    <property type="match status" value="1"/>
</dbReference>
<dbReference type="CDD" id="cd04056">
    <property type="entry name" value="Peptidases_S53"/>
    <property type="match status" value="1"/>
</dbReference>
<protein>
    <submittedName>
        <fullName evidence="11">Putative protease</fullName>
    </submittedName>
</protein>
<dbReference type="PROSITE" id="PS51892">
    <property type="entry name" value="SUBTILASE"/>
    <property type="match status" value="1"/>
</dbReference>
<dbReference type="PROSITE" id="PS51695">
    <property type="entry name" value="SEDOLISIN"/>
    <property type="match status" value="1"/>
</dbReference>
<feature type="domain" description="Peptidase S53" evidence="10">
    <location>
        <begin position="231"/>
        <end position="658"/>
    </location>
</feature>
<dbReference type="Pfam" id="PF09286">
    <property type="entry name" value="Pro-kuma_activ"/>
    <property type="match status" value="1"/>
</dbReference>
<evidence type="ECO:0000256" key="1">
    <source>
        <dbReference type="ARBA" id="ARBA00001913"/>
    </source>
</evidence>
<accession>I3ZMW7</accession>
<dbReference type="GO" id="GO:0008240">
    <property type="term" value="F:tripeptidyl-peptidase activity"/>
    <property type="evidence" value="ECO:0007669"/>
    <property type="project" value="TreeGrafter"/>
</dbReference>
<dbReference type="GO" id="GO:0046872">
    <property type="term" value="F:metal ion binding"/>
    <property type="evidence" value="ECO:0007669"/>
    <property type="project" value="UniProtKB-KW"/>
</dbReference>
<evidence type="ECO:0000256" key="7">
    <source>
        <dbReference type="ARBA" id="ARBA00023145"/>
    </source>
</evidence>
<dbReference type="eggNOG" id="COG4934">
    <property type="taxonomic scope" value="Bacteria"/>
</dbReference>
<gene>
    <name evidence="11" type="ordered locus">Terro_4388</name>
</gene>
<dbReference type="GO" id="GO:0006508">
    <property type="term" value="P:proteolysis"/>
    <property type="evidence" value="ECO:0007669"/>
    <property type="project" value="UniProtKB-KW"/>
</dbReference>
<comment type="cofactor">
    <cofactor evidence="1">
        <name>Ca(2+)</name>
        <dbReference type="ChEBI" id="CHEBI:29108"/>
    </cofactor>
</comment>
<dbReference type="SMART" id="SM00944">
    <property type="entry name" value="Pro-kuma_activ"/>
    <property type="match status" value="1"/>
</dbReference>
<keyword evidence="2 11" id="KW-0645">Protease</keyword>
<dbReference type="InterPro" id="IPR023828">
    <property type="entry name" value="Peptidase_S8_Ser-AS"/>
</dbReference>
<reference evidence="11 12" key="1">
    <citation type="submission" date="2012-06" db="EMBL/GenBank/DDBJ databases">
        <title>Complete genome of Terriglobus roseus DSM 18391.</title>
        <authorList>
            <consortium name="US DOE Joint Genome Institute (JGI-PGF)"/>
            <person name="Lucas S."/>
            <person name="Copeland A."/>
            <person name="Lapidus A."/>
            <person name="Glavina del Rio T."/>
            <person name="Dalin E."/>
            <person name="Tice H."/>
            <person name="Bruce D."/>
            <person name="Goodwin L."/>
            <person name="Pitluck S."/>
            <person name="Peters L."/>
            <person name="Mikhailova N."/>
            <person name="Munk A.C.C."/>
            <person name="Kyrpides N."/>
            <person name="Mavromatis K."/>
            <person name="Ivanova N."/>
            <person name="Brettin T."/>
            <person name="Detter J.C."/>
            <person name="Han C."/>
            <person name="Larimer F."/>
            <person name="Land M."/>
            <person name="Hauser L."/>
            <person name="Markowitz V."/>
            <person name="Cheng J.-F."/>
            <person name="Hugenholtz P."/>
            <person name="Woyke T."/>
            <person name="Wu D."/>
            <person name="Brambilla E."/>
            <person name="Klenk H.-P."/>
            <person name="Eisen J.A."/>
        </authorList>
    </citation>
    <scope>NUCLEOTIDE SEQUENCE [LARGE SCALE GENOMIC DNA]</scope>
    <source>
        <strain evidence="12">DSM 18391 / NRRL B-41598 / KBS 63</strain>
    </source>
</reference>
<comment type="caution">
    <text evidence="8">Lacks conserved residue(s) required for the propagation of feature annotation.</text>
</comment>
<feature type="chain" id="PRO_5003684221" evidence="9">
    <location>
        <begin position="23"/>
        <end position="1043"/>
    </location>
</feature>
<keyword evidence="3" id="KW-0479">Metal-binding</keyword>
<keyword evidence="6" id="KW-0106">Calcium</keyword>
<evidence type="ECO:0000313" key="12">
    <source>
        <dbReference type="Proteomes" id="UP000006056"/>
    </source>
</evidence>
<organism evidence="11 12">
    <name type="scientific">Terriglobus roseus (strain DSM 18391 / NRRL B-41598 / KBS 63)</name>
    <dbReference type="NCBI Taxonomy" id="926566"/>
    <lineage>
        <taxon>Bacteria</taxon>
        <taxon>Pseudomonadati</taxon>
        <taxon>Acidobacteriota</taxon>
        <taxon>Terriglobia</taxon>
        <taxon>Terriglobales</taxon>
        <taxon>Acidobacteriaceae</taxon>
        <taxon>Terriglobus</taxon>
    </lineage>
</organism>
<dbReference type="InterPro" id="IPR015366">
    <property type="entry name" value="S53_propep"/>
</dbReference>
<dbReference type="PANTHER" id="PTHR14218:SF15">
    <property type="entry name" value="TRIPEPTIDYL-PEPTIDASE 1"/>
    <property type="match status" value="1"/>
</dbReference>
<dbReference type="KEGG" id="trs:Terro_4388"/>
<dbReference type="InterPro" id="IPR032109">
    <property type="entry name" value="Big_3_5"/>
</dbReference>
<evidence type="ECO:0000256" key="5">
    <source>
        <dbReference type="ARBA" id="ARBA00022825"/>
    </source>
</evidence>
<dbReference type="Pfam" id="PF16640">
    <property type="entry name" value="Big_3_5"/>
    <property type="match status" value="2"/>
</dbReference>
<proteinExistence type="inferred from homology"/>
<dbReference type="InterPro" id="IPR036852">
    <property type="entry name" value="Peptidase_S8/S53_dom_sf"/>
</dbReference>
<dbReference type="CDD" id="cd11377">
    <property type="entry name" value="Pro-peptidase_S53"/>
    <property type="match status" value="1"/>
</dbReference>
<dbReference type="Gene3D" id="3.40.50.200">
    <property type="entry name" value="Peptidase S8/S53 domain"/>
    <property type="match status" value="1"/>
</dbReference>
<sequence>MTLRALRMVFASGLLLSGVVHATAQVSARRLSAIPAATASRIALPGSVSEERLQASDTLGQLPGETRLQGMALYLKPTAAQDAALTQLIADQQNPASTSYHQWLTPEQYGARFGVSDDDVAVLTAWLQARGFTVDSVAPSRNRIVFSGTSAAVESAFAVTMKQYQRDGRTFFENSTAVQVPAAMADVIGGVTGLSSYRLASPQLRRTALPQASQNQTGLTPYYTTSGGNHYLVPWDFRQIYGMNTLINSGFDGTGITIGVIGQSAVDSAQLTYFQQKTGVSTVKLPTMTLVPNTGVSNKISGDQGESELDLEYTTGSAPGASINFIYTGCGTTTNASPLTNNNSCNNNGVFDALTYAITTKLANNGTAVIPVLTLSYGGCESSFTTYATTGTNPFESYLKQANAQGQTVLVSSGDSGAATCDQSSTKVTVATRGLTVSYPASSPYVTAVGGTTLTSDASTYWSSTNNAFAGSAISYMPETSWNDTVAYKSFAASGGGVSKIFAKPSWQGGTGVPADSHRDVPDVAFPANITEHGYFTCTVDGACTNGTVGFSTGGGGLVGGTSVAAPNFAAMLAVIEQANGGGSLGNVNPMLYTLAQGSSYSTIFHDVTTGDNIVSCTVGTTDCTTGSIGYSAGVGYDLVTGLGSLDASALRSALTTVSTKAPALALIASSTTPTVGNAVTFTLTVSSAGSSTATPTGNVQFTVDGTAVGSAVALSSGVATYSYSGFTATGTHTIVATYAGDSNYNAGTATITVTAVLPLPTITLTPANTTVALNTAVTYTTSVAFTGGVTPTGTVQFQVDGANVGTAVALVSGSATYTYPGAATSGIHTVTAVYSGSATYRSTSVTTNLTVGTVTASISVSAGSSTVTVAAGSAATNVITVTPAGGFTGAVTLTPAVISSTGTFAGCYSAPAATVTSGAVTSTLTITTTTSGCTSAATLRSPSQAKLDTKPMQSGLPGQRTGLIVLSAGLVACFVLRRRLHVGVLIALVVSAGTLGITGCGSGSTTASTTTTTTTTPGTYVIRVTGTSGTLTANTTFTLIVQ</sequence>
<dbReference type="PATRIC" id="fig|926566.3.peg.4331"/>
<dbReference type="InterPro" id="IPR013783">
    <property type="entry name" value="Ig-like_fold"/>
</dbReference>
<dbReference type="GO" id="GO:0004252">
    <property type="term" value="F:serine-type endopeptidase activity"/>
    <property type="evidence" value="ECO:0007669"/>
    <property type="project" value="InterPro"/>
</dbReference>
<dbReference type="EMBL" id="CP003379">
    <property type="protein sequence ID" value="AFL90585.1"/>
    <property type="molecule type" value="Genomic_DNA"/>
</dbReference>
<dbReference type="PANTHER" id="PTHR14218">
    <property type="entry name" value="PROTEASE S8 TRIPEPTIDYL PEPTIDASE I CLN2"/>
    <property type="match status" value="1"/>
</dbReference>
<dbReference type="STRING" id="926566.Terro_4388"/>
<evidence type="ECO:0000256" key="6">
    <source>
        <dbReference type="ARBA" id="ARBA00022837"/>
    </source>
</evidence>
<feature type="signal peptide" evidence="9">
    <location>
        <begin position="1"/>
        <end position="22"/>
    </location>
</feature>
<name>I3ZMW7_TERRK</name>
<dbReference type="HOGENOM" id="CLU_004005_0_0_0"/>
<evidence type="ECO:0000256" key="3">
    <source>
        <dbReference type="ARBA" id="ARBA00022723"/>
    </source>
</evidence>
<dbReference type="InterPro" id="IPR030400">
    <property type="entry name" value="Sedolisin_dom"/>
</dbReference>
<evidence type="ECO:0000313" key="11">
    <source>
        <dbReference type="EMBL" id="AFL90585.1"/>
    </source>
</evidence>
<dbReference type="Proteomes" id="UP000006056">
    <property type="component" value="Chromosome"/>
</dbReference>
<keyword evidence="5" id="KW-0720">Serine protease</keyword>